<dbReference type="AlphaFoldDB" id="A0AA88T8K5"/>
<protein>
    <submittedName>
        <fullName evidence="1">Uncharacterized protein</fullName>
    </submittedName>
</protein>
<comment type="caution">
    <text evidence="1">The sequence shown here is derived from an EMBL/GenBank/DDBJ whole genome shotgun (WGS) entry which is preliminary data.</text>
</comment>
<dbReference type="EMBL" id="JAUYZG010000025">
    <property type="protein sequence ID" value="KAK2867657.1"/>
    <property type="molecule type" value="Genomic_DNA"/>
</dbReference>
<proteinExistence type="predicted"/>
<organism evidence="1 2">
    <name type="scientific">Cirrhinus molitorella</name>
    <name type="common">mud carp</name>
    <dbReference type="NCBI Taxonomy" id="172907"/>
    <lineage>
        <taxon>Eukaryota</taxon>
        <taxon>Metazoa</taxon>
        <taxon>Chordata</taxon>
        <taxon>Craniata</taxon>
        <taxon>Vertebrata</taxon>
        <taxon>Euteleostomi</taxon>
        <taxon>Actinopterygii</taxon>
        <taxon>Neopterygii</taxon>
        <taxon>Teleostei</taxon>
        <taxon>Ostariophysi</taxon>
        <taxon>Cypriniformes</taxon>
        <taxon>Cyprinidae</taxon>
        <taxon>Labeoninae</taxon>
        <taxon>Labeonini</taxon>
        <taxon>Cirrhinus</taxon>
    </lineage>
</organism>
<evidence type="ECO:0000313" key="2">
    <source>
        <dbReference type="Proteomes" id="UP001187343"/>
    </source>
</evidence>
<sequence>MLMAIDSSPQTWFCAQHMLDSKPLTQLQAYMMSGFGFILARRQTNTHVKQRYQVKTSDIWLNITQEELAELLKGGVSACQRERVSEWISHTLQRAAAVRCQRLRLCMRVCTADTRMRGAARVRAVLEGEPRAAAGERDGCRISEHKNGLQSV</sequence>
<dbReference type="Proteomes" id="UP001187343">
    <property type="component" value="Unassembled WGS sequence"/>
</dbReference>
<name>A0AA88T8K5_9TELE</name>
<accession>A0AA88T8K5</accession>
<gene>
    <name evidence="1" type="ORF">Q8A67_025774</name>
</gene>
<evidence type="ECO:0000313" key="1">
    <source>
        <dbReference type="EMBL" id="KAK2867657.1"/>
    </source>
</evidence>
<reference evidence="1" key="1">
    <citation type="submission" date="2023-08" db="EMBL/GenBank/DDBJ databases">
        <title>Chromosome-level Genome Assembly of mud carp (Cirrhinus molitorella).</title>
        <authorList>
            <person name="Liu H."/>
        </authorList>
    </citation>
    <scope>NUCLEOTIDE SEQUENCE</scope>
    <source>
        <strain evidence="1">Prfri</strain>
        <tissue evidence="1">Muscle</tissue>
    </source>
</reference>
<keyword evidence="2" id="KW-1185">Reference proteome</keyword>